<evidence type="ECO:0000313" key="5">
    <source>
        <dbReference type="Proteomes" id="UP000269438"/>
    </source>
</evidence>
<dbReference type="Gene3D" id="3.30.300.30">
    <property type="match status" value="1"/>
</dbReference>
<dbReference type="EMBL" id="RCUY01000005">
    <property type="protein sequence ID" value="RLP83365.1"/>
    <property type="molecule type" value="Genomic_DNA"/>
</dbReference>
<sequence>MVPFRGDLDAVLRVFASVCDAGSIPLIGDARWPDAQWDAVQHRAETAEVPDDAAWATTTSGSSGTPRILVRSTRSWAASFPLITDLLGGAETVALPAPPASSLTLFSLAHARSGGPAPAFSPAAMRAATAVHGTPQGFQRLLDADAIPAVRTALIGGSSLDPALRARAEAREIRVITYYGAAELSFVAADYGHGLRPLPGVDIEVRAGTLWVRSPFAALGYLGENGPLRRAGDWITVGDLATLDAGVLTLRGRSDGAIQTASATVIPEEVEETLRLVSGITEAVVFAYPAGNVGSLVAVILDSASGRDAASIAALRDRAAALLAPAHRPRLWFMGEIPRTAAGKPARAEIVRRVLAGEVERVIR</sequence>
<evidence type="ECO:0000313" key="4">
    <source>
        <dbReference type="EMBL" id="RLP83365.1"/>
    </source>
</evidence>
<dbReference type="Pfam" id="PF00501">
    <property type="entry name" value="AMP-binding"/>
    <property type="match status" value="1"/>
</dbReference>
<dbReference type="AlphaFoldDB" id="A0A3L7ATP9"/>
<dbReference type="InterPro" id="IPR000873">
    <property type="entry name" value="AMP-dep_synth/lig_dom"/>
</dbReference>
<reference evidence="4 5" key="1">
    <citation type="submission" date="2018-10" db="EMBL/GenBank/DDBJ databases">
        <authorList>
            <person name="Li J."/>
        </authorList>
    </citation>
    <scope>NUCLEOTIDE SEQUENCE [LARGE SCALE GENOMIC DNA]</scope>
    <source>
        <strain evidence="4 5">JCM 11654</strain>
    </source>
</reference>
<evidence type="ECO:0000256" key="2">
    <source>
        <dbReference type="ARBA" id="ARBA00022598"/>
    </source>
</evidence>
<comment type="caution">
    <text evidence="4">The sequence shown here is derived from an EMBL/GenBank/DDBJ whole genome shotgun (WGS) entry which is preliminary data.</text>
</comment>
<keyword evidence="2 4" id="KW-0436">Ligase</keyword>
<proteinExistence type="inferred from homology"/>
<dbReference type="InterPro" id="IPR045851">
    <property type="entry name" value="AMP-bd_C_sf"/>
</dbReference>
<dbReference type="OrthoDB" id="5240965at2"/>
<protein>
    <submittedName>
        <fullName evidence="4">Long-chain fatty acid--CoA ligase</fullName>
    </submittedName>
</protein>
<dbReference type="SUPFAM" id="SSF56801">
    <property type="entry name" value="Acetyl-CoA synthetase-like"/>
    <property type="match status" value="1"/>
</dbReference>
<dbReference type="PANTHER" id="PTHR43201">
    <property type="entry name" value="ACYL-COA SYNTHETASE"/>
    <property type="match status" value="1"/>
</dbReference>
<dbReference type="PANTHER" id="PTHR43201:SF5">
    <property type="entry name" value="MEDIUM-CHAIN ACYL-COA LIGASE ACSF2, MITOCHONDRIAL"/>
    <property type="match status" value="1"/>
</dbReference>
<dbReference type="Proteomes" id="UP000269438">
    <property type="component" value="Unassembled WGS sequence"/>
</dbReference>
<keyword evidence="5" id="KW-1185">Reference proteome</keyword>
<dbReference type="GO" id="GO:0031956">
    <property type="term" value="F:medium-chain fatty acid-CoA ligase activity"/>
    <property type="evidence" value="ECO:0007669"/>
    <property type="project" value="TreeGrafter"/>
</dbReference>
<feature type="domain" description="AMP-dependent synthetase/ligase" evidence="3">
    <location>
        <begin position="38"/>
        <end position="222"/>
    </location>
</feature>
<accession>A0A3L7ATP9</accession>
<dbReference type="Gene3D" id="3.40.50.12780">
    <property type="entry name" value="N-terminal domain of ligase-like"/>
    <property type="match status" value="1"/>
</dbReference>
<name>A0A3L7ATP9_9MICO</name>
<evidence type="ECO:0000259" key="3">
    <source>
        <dbReference type="Pfam" id="PF00501"/>
    </source>
</evidence>
<evidence type="ECO:0000256" key="1">
    <source>
        <dbReference type="ARBA" id="ARBA00006432"/>
    </source>
</evidence>
<organism evidence="4 5">
    <name type="scientific">Mycetocola lacteus</name>
    <dbReference type="NCBI Taxonomy" id="76637"/>
    <lineage>
        <taxon>Bacteria</taxon>
        <taxon>Bacillati</taxon>
        <taxon>Actinomycetota</taxon>
        <taxon>Actinomycetes</taxon>
        <taxon>Micrococcales</taxon>
        <taxon>Microbacteriaceae</taxon>
        <taxon>Mycetocola</taxon>
    </lineage>
</organism>
<dbReference type="GO" id="GO:0006631">
    <property type="term" value="P:fatty acid metabolic process"/>
    <property type="evidence" value="ECO:0007669"/>
    <property type="project" value="TreeGrafter"/>
</dbReference>
<gene>
    <name evidence="4" type="ORF">D9V34_07175</name>
</gene>
<dbReference type="InterPro" id="IPR042099">
    <property type="entry name" value="ANL_N_sf"/>
</dbReference>
<comment type="similarity">
    <text evidence="1">Belongs to the ATP-dependent AMP-binding enzyme family.</text>
</comment>